<dbReference type="SUPFAM" id="SSF63380">
    <property type="entry name" value="Riboflavin synthase domain-like"/>
    <property type="match status" value="1"/>
</dbReference>
<proteinExistence type="predicted"/>
<dbReference type="EMBL" id="KZ149909">
    <property type="protein sequence ID" value="PZC78203.1"/>
    <property type="molecule type" value="Genomic_DNA"/>
</dbReference>
<dbReference type="PANTHER" id="PTHR19384">
    <property type="entry name" value="NITRIC OXIDE SYNTHASE-RELATED"/>
    <property type="match status" value="1"/>
</dbReference>
<comment type="cofactor">
    <cofactor evidence="1">
        <name>FMN</name>
        <dbReference type="ChEBI" id="CHEBI:58210"/>
    </cofactor>
</comment>
<feature type="domain" description="FAD-binding FR-type" evidence="10">
    <location>
        <begin position="56"/>
        <end position="312"/>
    </location>
</feature>
<dbReference type="InterPro" id="IPR001709">
    <property type="entry name" value="Flavoprot_Pyr_Nucl_cyt_Rdtase"/>
</dbReference>
<dbReference type="GO" id="GO:0030586">
    <property type="term" value="F:[methionine synthase] reductase (NADPH) activity"/>
    <property type="evidence" value="ECO:0007669"/>
    <property type="project" value="UniProtKB-EC"/>
</dbReference>
<dbReference type="GO" id="GO:0050667">
    <property type="term" value="P:homocysteine metabolic process"/>
    <property type="evidence" value="ECO:0007669"/>
    <property type="project" value="TreeGrafter"/>
</dbReference>
<dbReference type="GO" id="GO:0010181">
    <property type="term" value="F:FMN binding"/>
    <property type="evidence" value="ECO:0007669"/>
    <property type="project" value="TreeGrafter"/>
</dbReference>
<keyword evidence="7" id="KW-0560">Oxidoreductase</keyword>
<keyword evidence="12" id="KW-1185">Reference proteome</keyword>
<dbReference type="InterPro" id="IPR003097">
    <property type="entry name" value="CysJ-like_FAD-binding"/>
</dbReference>
<dbReference type="GO" id="GO:0009086">
    <property type="term" value="P:methionine biosynthetic process"/>
    <property type="evidence" value="ECO:0007669"/>
    <property type="project" value="TreeGrafter"/>
</dbReference>
<evidence type="ECO:0000313" key="12">
    <source>
        <dbReference type="Proteomes" id="UP000249218"/>
    </source>
</evidence>
<dbReference type="Gene3D" id="3.40.50.80">
    <property type="entry name" value="Nucleotide-binding domain of ferredoxin-NADP reductase (FNR) module"/>
    <property type="match status" value="1"/>
</dbReference>
<dbReference type="InterPro" id="IPR017938">
    <property type="entry name" value="Riboflavin_synthase-like_b-brl"/>
</dbReference>
<evidence type="ECO:0000256" key="2">
    <source>
        <dbReference type="ARBA" id="ARBA00001974"/>
    </source>
</evidence>
<dbReference type="GO" id="GO:0050660">
    <property type="term" value="F:flavin adenine dinucleotide binding"/>
    <property type="evidence" value="ECO:0007669"/>
    <property type="project" value="TreeGrafter"/>
</dbReference>
<evidence type="ECO:0000256" key="4">
    <source>
        <dbReference type="ARBA" id="ARBA00022643"/>
    </source>
</evidence>
<evidence type="ECO:0000256" key="6">
    <source>
        <dbReference type="ARBA" id="ARBA00022857"/>
    </source>
</evidence>
<dbReference type="FunFam" id="3.40.50.80:FF:000001">
    <property type="entry name" value="NADPH--cytochrome P450 reductase 1"/>
    <property type="match status" value="1"/>
</dbReference>
<dbReference type="Gene3D" id="2.40.30.10">
    <property type="entry name" value="Translation factors"/>
    <property type="match status" value="1"/>
</dbReference>
<keyword evidence="6" id="KW-0521">NADP</keyword>
<accession>A0A2W1C260</accession>
<dbReference type="EC" id="1.16.1.8" evidence="8"/>
<dbReference type="InterPro" id="IPR039261">
    <property type="entry name" value="FNR_nucleotide-bd"/>
</dbReference>
<dbReference type="Pfam" id="PF00667">
    <property type="entry name" value="FAD_binding_1"/>
    <property type="match status" value="1"/>
</dbReference>
<keyword evidence="4" id="KW-0288">FMN</keyword>
<dbReference type="Proteomes" id="UP000249218">
    <property type="component" value="Unassembled WGS sequence"/>
</dbReference>
<evidence type="ECO:0000256" key="7">
    <source>
        <dbReference type="ARBA" id="ARBA00023002"/>
    </source>
</evidence>
<reference evidence="11 12" key="1">
    <citation type="journal article" date="2017" name="BMC Biol.">
        <title>Genomic innovations, transcriptional plasticity and gene loss underlying the evolution and divergence of two highly polyphagous and invasive Helicoverpa pest species.</title>
        <authorList>
            <person name="Pearce S.L."/>
            <person name="Clarke D.F."/>
            <person name="East P.D."/>
            <person name="Elfekih S."/>
            <person name="Gordon K.H."/>
            <person name="Jermiin L.S."/>
            <person name="McGaughran A."/>
            <person name="Oakeshott J.G."/>
            <person name="Papanikolaou A."/>
            <person name="Perera O.P."/>
            <person name="Rane R.V."/>
            <person name="Richards S."/>
            <person name="Tay W.T."/>
            <person name="Walsh T.K."/>
            <person name="Anderson A."/>
            <person name="Anderson C.J."/>
            <person name="Asgari S."/>
            <person name="Board P.G."/>
            <person name="Bretschneider A."/>
            <person name="Campbell P.M."/>
            <person name="Chertemps T."/>
            <person name="Christeller J.T."/>
            <person name="Coppin C.W."/>
            <person name="Downes S.J."/>
            <person name="Duan G."/>
            <person name="Farnsworth C.A."/>
            <person name="Good R.T."/>
            <person name="Han L.B."/>
            <person name="Han Y.C."/>
            <person name="Hatje K."/>
            <person name="Horne I."/>
            <person name="Huang Y.P."/>
            <person name="Hughes D.S."/>
            <person name="Jacquin-Joly E."/>
            <person name="James W."/>
            <person name="Jhangiani S."/>
            <person name="Kollmar M."/>
            <person name="Kuwar S.S."/>
            <person name="Li S."/>
            <person name="Liu N.Y."/>
            <person name="Maibeche M.T."/>
            <person name="Miller J.R."/>
            <person name="Montagne N."/>
            <person name="Perry T."/>
            <person name="Qu J."/>
            <person name="Song S.V."/>
            <person name="Sutton G.G."/>
            <person name="Vogel H."/>
            <person name="Walenz B.P."/>
            <person name="Xu W."/>
            <person name="Zhang H.J."/>
            <person name="Zou Z."/>
            <person name="Batterham P."/>
            <person name="Edwards O.R."/>
            <person name="Feyereisen R."/>
            <person name="Gibbs R.A."/>
            <person name="Heckel D.G."/>
            <person name="McGrath A."/>
            <person name="Robin C."/>
            <person name="Scherer S.E."/>
            <person name="Worley K.C."/>
            <person name="Wu Y.D."/>
        </authorList>
    </citation>
    <scope>NUCLEOTIDE SEQUENCE [LARGE SCALE GENOMIC DNA]</scope>
    <source>
        <strain evidence="11">Harm_GR_Male_#8</strain>
        <tissue evidence="11">Whole organism</tissue>
    </source>
</reference>
<evidence type="ECO:0000256" key="3">
    <source>
        <dbReference type="ARBA" id="ARBA00022630"/>
    </source>
</evidence>
<dbReference type="PRINTS" id="PR00371">
    <property type="entry name" value="FPNCR"/>
</dbReference>
<dbReference type="InterPro" id="IPR001433">
    <property type="entry name" value="OxRdtase_FAD/NAD-bd"/>
</dbReference>
<dbReference type="SUPFAM" id="SSF52343">
    <property type="entry name" value="Ferredoxin reductase-like, C-terminal NADP-linked domain"/>
    <property type="match status" value="1"/>
</dbReference>
<gene>
    <name evidence="11" type="primary">HaOG202537</name>
    <name evidence="11" type="ORF">B5X24_HaOG202537</name>
</gene>
<dbReference type="OrthoDB" id="1856718at2759"/>
<organism evidence="11 12">
    <name type="scientific">Helicoverpa armigera</name>
    <name type="common">Cotton bollworm</name>
    <name type="synonym">Heliothis armigera</name>
    <dbReference type="NCBI Taxonomy" id="29058"/>
    <lineage>
        <taxon>Eukaryota</taxon>
        <taxon>Metazoa</taxon>
        <taxon>Ecdysozoa</taxon>
        <taxon>Arthropoda</taxon>
        <taxon>Hexapoda</taxon>
        <taxon>Insecta</taxon>
        <taxon>Pterygota</taxon>
        <taxon>Neoptera</taxon>
        <taxon>Endopterygota</taxon>
        <taxon>Lepidoptera</taxon>
        <taxon>Glossata</taxon>
        <taxon>Ditrysia</taxon>
        <taxon>Noctuoidea</taxon>
        <taxon>Noctuidae</taxon>
        <taxon>Heliothinae</taxon>
        <taxon>Helicoverpa</taxon>
    </lineage>
</organism>
<evidence type="ECO:0000256" key="5">
    <source>
        <dbReference type="ARBA" id="ARBA00022827"/>
    </source>
</evidence>
<dbReference type="Gene3D" id="1.20.990.10">
    <property type="entry name" value="NADPH-cytochrome p450 Reductase, Chain A, domain 3"/>
    <property type="match status" value="1"/>
</dbReference>
<dbReference type="Pfam" id="PF00175">
    <property type="entry name" value="NAD_binding_1"/>
    <property type="match status" value="1"/>
</dbReference>
<sequence length="471" mass="53356">MVVAYTFQDVIDILPETKTFSLPAFKPTPLKIEYVKDTSPGTTYCSVEPALPFANSDVFHASILTSRRLTATTGDCKAVYEVTFDVEDSKFDFKAGDTIGVIPHNDESDVNLIISHLNLVPTADLSYRLTLDDTVKGAKIPVHVPIKSTIRHVLTHCLDLRSILKKAFLLALSKCTKNDKERHLLEYFCSKEGSAAYSTHFLNKSLCILDIFTIFQSCKPPIEVLLANLPRLFPRPYSIVNSGLKDNRELKICFSVIEHERKGLTTSWLERLALNEDSLENGITNLSISNEVKDKQKVPIYLRKNLNMFCLPDNAENPMILIGPGTGVSPFIGFLEERQIMSQNQSDLRLGEAWLFFGCRNPELDFIYEEELNKFLSEGVLNKLFVAFSRIDHHENKYIQDALRNKGKEINQLIKEGASVFVCGDLKTMAAEVKEIIIKCFVDHENMSLQEAQEKITEMQKNKKYVVDAWC</sequence>
<evidence type="ECO:0000259" key="10">
    <source>
        <dbReference type="PROSITE" id="PS51384"/>
    </source>
</evidence>
<evidence type="ECO:0000256" key="9">
    <source>
        <dbReference type="ARBA" id="ARBA00040659"/>
    </source>
</evidence>
<comment type="cofactor">
    <cofactor evidence="2">
        <name>FAD</name>
        <dbReference type="ChEBI" id="CHEBI:57692"/>
    </cofactor>
</comment>
<dbReference type="PROSITE" id="PS51384">
    <property type="entry name" value="FAD_FR"/>
    <property type="match status" value="1"/>
</dbReference>
<keyword evidence="5" id="KW-0274">FAD</keyword>
<name>A0A2W1C260_HELAM</name>
<dbReference type="InterPro" id="IPR023173">
    <property type="entry name" value="NADPH_Cyt_P450_Rdtase_alpha"/>
</dbReference>
<dbReference type="AlphaFoldDB" id="A0A2W1C260"/>
<keyword evidence="3" id="KW-0285">Flavoprotein</keyword>
<evidence type="ECO:0000313" key="11">
    <source>
        <dbReference type="EMBL" id="PZC78203.1"/>
    </source>
</evidence>
<dbReference type="FunFam" id="1.20.990.10:FF:000007">
    <property type="entry name" value="Methionine synthase reductase"/>
    <property type="match status" value="1"/>
</dbReference>
<evidence type="ECO:0000256" key="1">
    <source>
        <dbReference type="ARBA" id="ARBA00001917"/>
    </source>
</evidence>
<dbReference type="InterPro" id="IPR017927">
    <property type="entry name" value="FAD-bd_FR_type"/>
</dbReference>
<protein>
    <recommendedName>
        <fullName evidence="9">Methionine synthase reductase</fullName>
        <ecNumber evidence="8">1.16.1.8</ecNumber>
    </recommendedName>
</protein>
<dbReference type="GO" id="GO:0005829">
    <property type="term" value="C:cytosol"/>
    <property type="evidence" value="ECO:0007669"/>
    <property type="project" value="TreeGrafter"/>
</dbReference>
<dbReference type="PANTHER" id="PTHR19384:SF84">
    <property type="entry name" value="METHIONINE SYNTHASE REDUCTASE"/>
    <property type="match status" value="1"/>
</dbReference>
<evidence type="ECO:0000256" key="8">
    <source>
        <dbReference type="ARBA" id="ARBA00039088"/>
    </source>
</evidence>